<feature type="region of interest" description="Disordered" evidence="1">
    <location>
        <begin position="340"/>
        <end position="420"/>
    </location>
</feature>
<dbReference type="GO" id="GO:0005737">
    <property type="term" value="C:cytoplasm"/>
    <property type="evidence" value="ECO:0007669"/>
    <property type="project" value="TreeGrafter"/>
</dbReference>
<protein>
    <recommendedName>
        <fullName evidence="2">DDHD domain-containing protein</fullName>
    </recommendedName>
</protein>
<evidence type="ECO:0000259" key="2">
    <source>
        <dbReference type="PROSITE" id="PS51043"/>
    </source>
</evidence>
<comment type="caution">
    <text evidence="3">The sequence shown here is derived from an EMBL/GenBank/DDBJ whole genome shotgun (WGS) entry which is preliminary data.</text>
</comment>
<feature type="region of interest" description="Disordered" evidence="1">
    <location>
        <begin position="1"/>
        <end position="22"/>
    </location>
</feature>
<feature type="compositionally biased region" description="Basic and acidic residues" evidence="1">
    <location>
        <begin position="512"/>
        <end position="528"/>
    </location>
</feature>
<proteinExistence type="predicted"/>
<sequence length="551" mass="60637">MPTGSSSSQSNPVPPPSASKKTDHVNFIVHGMGRQRRYVQNMESMRQACKEVLRVEFPEEVVKIEWIPISWHEALHDLSSVDGRMNSITLPTCSILRAINNDVLADVLYYFSSFHGQTILNIVAQKLNQAYDDFCQANPGFDGQINLIGHSLGGVILYDLLANIRPSQAAGQAGVSGEPPRPHFEISYPQLAFRPSALFTLGSPVGAVIVMRGQNLATYRPPRDILFHNLFNILDPLCYRVEPLLNSEYTAVPPILIQRPSARVPTLTYYRQLISSYLPDLPSPMAAGMSMSSLQLPLGNLKANMAGVMDGLYASVWAAGGFWDDDANAQMDENVRLAAADDAEEDWAPRKRRRIEEDERETPTTSAASEPDYQDGTLPHATPSSHKRKRVHERAESEPPNRPENGKTTGLPRRTPRELVSTLTGGVAGSVSSMADAVYNFLSLGSARLAGSDERNDPNSVVQDSAETVTNFVDELVGRDEVVRMAEHDAEQAGSAQSASNPDGSPEPHLSSPEHETKHIDPPPHRLDYYISDPMIGTVFQQVSNVHQKER</sequence>
<dbReference type="PANTHER" id="PTHR23509:SF10">
    <property type="entry name" value="LD21067P"/>
    <property type="match status" value="1"/>
</dbReference>
<evidence type="ECO:0000313" key="4">
    <source>
        <dbReference type="Proteomes" id="UP001212152"/>
    </source>
</evidence>
<dbReference type="PANTHER" id="PTHR23509">
    <property type="entry name" value="PA-PL1 PHOSPHOLIPASE FAMILY"/>
    <property type="match status" value="1"/>
</dbReference>
<evidence type="ECO:0000256" key="1">
    <source>
        <dbReference type="SAM" id="MobiDB-lite"/>
    </source>
</evidence>
<feature type="compositionally biased region" description="Basic and acidic residues" evidence="1">
    <location>
        <begin position="393"/>
        <end position="405"/>
    </location>
</feature>
<dbReference type="InterPro" id="IPR004177">
    <property type="entry name" value="DDHD_dom"/>
</dbReference>
<dbReference type="Pfam" id="PF02862">
    <property type="entry name" value="DDHD"/>
    <property type="match status" value="1"/>
</dbReference>
<dbReference type="InterPro" id="IPR058055">
    <property type="entry name" value="PA-PLA1"/>
</dbReference>
<dbReference type="AlphaFoldDB" id="A0AAD5TPR9"/>
<evidence type="ECO:0000313" key="3">
    <source>
        <dbReference type="EMBL" id="KAJ3182656.1"/>
    </source>
</evidence>
<dbReference type="SMART" id="SM01127">
    <property type="entry name" value="DDHD"/>
    <property type="match status" value="1"/>
</dbReference>
<feature type="compositionally biased region" description="Low complexity" evidence="1">
    <location>
        <begin position="1"/>
        <end position="11"/>
    </location>
</feature>
<dbReference type="SUPFAM" id="SSF53474">
    <property type="entry name" value="alpha/beta-Hydrolases"/>
    <property type="match status" value="1"/>
</dbReference>
<accession>A0AAD5TPR9</accession>
<dbReference type="GO" id="GO:0004620">
    <property type="term" value="F:phospholipase activity"/>
    <property type="evidence" value="ECO:0007669"/>
    <property type="project" value="TreeGrafter"/>
</dbReference>
<dbReference type="GO" id="GO:0046872">
    <property type="term" value="F:metal ion binding"/>
    <property type="evidence" value="ECO:0007669"/>
    <property type="project" value="InterPro"/>
</dbReference>
<dbReference type="InterPro" id="IPR029058">
    <property type="entry name" value="AB_hydrolase_fold"/>
</dbReference>
<feature type="domain" description="DDHD" evidence="2">
    <location>
        <begin position="191"/>
        <end position="399"/>
    </location>
</feature>
<feature type="region of interest" description="Disordered" evidence="1">
    <location>
        <begin position="485"/>
        <end position="530"/>
    </location>
</feature>
<dbReference type="EMBL" id="JADGJQ010000008">
    <property type="protein sequence ID" value="KAJ3182656.1"/>
    <property type="molecule type" value="Genomic_DNA"/>
</dbReference>
<feature type="compositionally biased region" description="Polar residues" evidence="1">
    <location>
        <begin position="494"/>
        <end position="503"/>
    </location>
</feature>
<keyword evidence="4" id="KW-1185">Reference proteome</keyword>
<reference evidence="3" key="1">
    <citation type="submission" date="2020-05" db="EMBL/GenBank/DDBJ databases">
        <title>Phylogenomic resolution of chytrid fungi.</title>
        <authorList>
            <person name="Stajich J.E."/>
            <person name="Amses K."/>
            <person name="Simmons R."/>
            <person name="Seto K."/>
            <person name="Myers J."/>
            <person name="Bonds A."/>
            <person name="Quandt C.A."/>
            <person name="Barry K."/>
            <person name="Liu P."/>
            <person name="Grigoriev I."/>
            <person name="Longcore J.E."/>
            <person name="James T.Y."/>
        </authorList>
    </citation>
    <scope>NUCLEOTIDE SEQUENCE</scope>
    <source>
        <strain evidence="3">JEL0379</strain>
    </source>
</reference>
<dbReference type="PROSITE" id="PS51043">
    <property type="entry name" value="DDHD"/>
    <property type="match status" value="1"/>
</dbReference>
<dbReference type="Proteomes" id="UP001212152">
    <property type="component" value="Unassembled WGS sequence"/>
</dbReference>
<gene>
    <name evidence="3" type="ORF">HDU87_007995</name>
</gene>
<organism evidence="3 4">
    <name type="scientific">Geranomyces variabilis</name>
    <dbReference type="NCBI Taxonomy" id="109894"/>
    <lineage>
        <taxon>Eukaryota</taxon>
        <taxon>Fungi</taxon>
        <taxon>Fungi incertae sedis</taxon>
        <taxon>Chytridiomycota</taxon>
        <taxon>Chytridiomycota incertae sedis</taxon>
        <taxon>Chytridiomycetes</taxon>
        <taxon>Spizellomycetales</taxon>
        <taxon>Powellomycetaceae</taxon>
        <taxon>Geranomyces</taxon>
    </lineage>
</organism>
<name>A0AAD5TPR9_9FUNG</name>